<feature type="transmembrane region" description="Helical" evidence="12">
    <location>
        <begin position="214"/>
        <end position="235"/>
    </location>
</feature>
<evidence type="ECO:0000259" key="13">
    <source>
        <dbReference type="Pfam" id="PF00520"/>
    </source>
</evidence>
<protein>
    <submittedName>
        <fullName evidence="14">Ion transporter</fullName>
    </submittedName>
</protein>
<keyword evidence="6" id="KW-0851">Voltage-gated channel</keyword>
<dbReference type="Pfam" id="PF00520">
    <property type="entry name" value="Ion_trans"/>
    <property type="match status" value="1"/>
</dbReference>
<keyword evidence="8 12" id="KW-1133">Transmembrane helix</keyword>
<dbReference type="InterPro" id="IPR005821">
    <property type="entry name" value="Ion_trans_dom"/>
</dbReference>
<dbReference type="RefSeq" id="WP_202014058.1">
    <property type="nucleotide sequence ID" value="NZ_JAERRB010000010.1"/>
</dbReference>
<gene>
    <name evidence="14" type="ORF">JI741_24450</name>
</gene>
<evidence type="ECO:0000256" key="7">
    <source>
        <dbReference type="ARBA" id="ARBA00022958"/>
    </source>
</evidence>
<keyword evidence="5" id="KW-0631">Potassium channel</keyword>
<dbReference type="SUPFAM" id="SSF81324">
    <property type="entry name" value="Voltage-gated potassium channels"/>
    <property type="match status" value="1"/>
</dbReference>
<dbReference type="PRINTS" id="PR00169">
    <property type="entry name" value="KCHANNEL"/>
</dbReference>
<feature type="transmembrane region" description="Helical" evidence="12">
    <location>
        <begin position="31"/>
        <end position="49"/>
    </location>
</feature>
<evidence type="ECO:0000256" key="5">
    <source>
        <dbReference type="ARBA" id="ARBA00022826"/>
    </source>
</evidence>
<keyword evidence="7" id="KW-0630">Potassium</keyword>
<keyword evidence="15" id="KW-1185">Reference proteome</keyword>
<evidence type="ECO:0000256" key="9">
    <source>
        <dbReference type="ARBA" id="ARBA00023065"/>
    </source>
</evidence>
<reference evidence="14 15" key="1">
    <citation type="submission" date="2021-01" db="EMBL/GenBank/DDBJ databases">
        <title>Chryseolinea sp. Jin1 Genome sequencing and assembly.</title>
        <authorList>
            <person name="Kim I."/>
        </authorList>
    </citation>
    <scope>NUCLEOTIDE SEQUENCE [LARGE SCALE GENOMIC DNA]</scope>
    <source>
        <strain evidence="14 15">Jin1</strain>
    </source>
</reference>
<keyword evidence="2" id="KW-0813">Transport</keyword>
<dbReference type="EMBL" id="JAERRB010000010">
    <property type="protein sequence ID" value="MBL0744406.1"/>
    <property type="molecule type" value="Genomic_DNA"/>
</dbReference>
<evidence type="ECO:0000256" key="6">
    <source>
        <dbReference type="ARBA" id="ARBA00022882"/>
    </source>
</evidence>
<dbReference type="InterPro" id="IPR027359">
    <property type="entry name" value="Volt_channel_dom_sf"/>
</dbReference>
<keyword evidence="4 12" id="KW-0812">Transmembrane</keyword>
<comment type="subcellular location">
    <subcellularLocation>
        <location evidence="1">Membrane</location>
        <topology evidence="1">Multi-pass membrane protein</topology>
    </subcellularLocation>
</comment>
<keyword evidence="11" id="KW-0407">Ion channel</keyword>
<dbReference type="Gene3D" id="1.20.120.350">
    <property type="entry name" value="Voltage-gated potassium channels. Chain C"/>
    <property type="match status" value="1"/>
</dbReference>
<dbReference type="Gene3D" id="1.10.287.70">
    <property type="match status" value="1"/>
</dbReference>
<keyword evidence="10 12" id="KW-0472">Membrane</keyword>
<dbReference type="InterPro" id="IPR028325">
    <property type="entry name" value="VG_K_chnl"/>
</dbReference>
<keyword evidence="9" id="KW-0406">Ion transport</keyword>
<evidence type="ECO:0000313" key="14">
    <source>
        <dbReference type="EMBL" id="MBL0744406.1"/>
    </source>
</evidence>
<feature type="domain" description="Ion transport" evidence="13">
    <location>
        <begin position="29"/>
        <end position="241"/>
    </location>
</feature>
<dbReference type="PANTHER" id="PTHR11537:SF254">
    <property type="entry name" value="POTASSIUM VOLTAGE-GATED CHANNEL PROTEIN SHAB"/>
    <property type="match status" value="1"/>
</dbReference>
<accession>A0ABS1KY84</accession>
<name>A0ABS1KY84_9BACT</name>
<evidence type="ECO:0000256" key="11">
    <source>
        <dbReference type="ARBA" id="ARBA00023303"/>
    </source>
</evidence>
<comment type="caution">
    <text evidence="14">The sequence shown here is derived from an EMBL/GenBank/DDBJ whole genome shotgun (WGS) entry which is preliminary data.</text>
</comment>
<evidence type="ECO:0000313" key="15">
    <source>
        <dbReference type="Proteomes" id="UP000613030"/>
    </source>
</evidence>
<evidence type="ECO:0000256" key="10">
    <source>
        <dbReference type="ARBA" id="ARBA00023136"/>
    </source>
</evidence>
<feature type="transmembrane region" description="Helical" evidence="12">
    <location>
        <begin position="89"/>
        <end position="119"/>
    </location>
</feature>
<proteinExistence type="predicted"/>
<sequence>MDNKEELRGTRRRLYEIIFEADTPAGRGFDLVLLFCIVMSVITIMLDSVQSVKDVYGDWIFGLEMTFTLIFTAEYIARVAVVLNRRKYIFSFFGILDLISILPTYLALFVAGAQSLMVIRSIRLLRVFRILKLTRYVGEGQNLTRALKASQHKITIFLFTILTTVIIMGALMYLVEGPTHGFTSIPRSIYWAIVTMTTVGYGDIAPQTALGQTLASFIMIMGYGILAVPTGIVSAEMVSLKHSQVTTQVCPHCLKEGHDADAVFCKFCGGDLNNG</sequence>
<dbReference type="Proteomes" id="UP000613030">
    <property type="component" value="Unassembled WGS sequence"/>
</dbReference>
<evidence type="ECO:0000256" key="8">
    <source>
        <dbReference type="ARBA" id="ARBA00022989"/>
    </source>
</evidence>
<feature type="transmembrane region" description="Helical" evidence="12">
    <location>
        <begin position="154"/>
        <end position="175"/>
    </location>
</feature>
<evidence type="ECO:0000256" key="1">
    <source>
        <dbReference type="ARBA" id="ARBA00004141"/>
    </source>
</evidence>
<evidence type="ECO:0000256" key="4">
    <source>
        <dbReference type="ARBA" id="ARBA00022692"/>
    </source>
</evidence>
<evidence type="ECO:0000256" key="3">
    <source>
        <dbReference type="ARBA" id="ARBA00022538"/>
    </source>
</evidence>
<organism evidence="14 15">
    <name type="scientific">Chryseolinea lacunae</name>
    <dbReference type="NCBI Taxonomy" id="2801331"/>
    <lineage>
        <taxon>Bacteria</taxon>
        <taxon>Pseudomonadati</taxon>
        <taxon>Bacteroidota</taxon>
        <taxon>Cytophagia</taxon>
        <taxon>Cytophagales</taxon>
        <taxon>Fulvivirgaceae</taxon>
        <taxon>Chryseolinea</taxon>
    </lineage>
</organism>
<dbReference type="PANTHER" id="PTHR11537">
    <property type="entry name" value="VOLTAGE-GATED POTASSIUM CHANNEL"/>
    <property type="match status" value="1"/>
</dbReference>
<keyword evidence="3" id="KW-0633">Potassium transport</keyword>
<evidence type="ECO:0000256" key="2">
    <source>
        <dbReference type="ARBA" id="ARBA00022448"/>
    </source>
</evidence>
<evidence type="ECO:0000256" key="12">
    <source>
        <dbReference type="SAM" id="Phobius"/>
    </source>
</evidence>
<feature type="transmembrane region" description="Helical" evidence="12">
    <location>
        <begin position="56"/>
        <end position="77"/>
    </location>
</feature>